<dbReference type="EMBL" id="BGPR01164296">
    <property type="protein sequence ID" value="GBM07308.1"/>
    <property type="molecule type" value="Genomic_DNA"/>
</dbReference>
<dbReference type="SMART" id="SM00494">
    <property type="entry name" value="ChtBD2"/>
    <property type="match status" value="1"/>
</dbReference>
<comment type="caution">
    <text evidence="5">The sequence shown here is derived from an EMBL/GenBank/DDBJ whole genome shotgun (WGS) entry which is preliminary data.</text>
</comment>
<dbReference type="EMBL" id="BGPR01164311">
    <property type="protein sequence ID" value="GBM07379.1"/>
    <property type="molecule type" value="Genomic_DNA"/>
</dbReference>
<evidence type="ECO:0000259" key="2">
    <source>
        <dbReference type="PROSITE" id="PS50940"/>
    </source>
</evidence>
<dbReference type="GO" id="GO:0005576">
    <property type="term" value="C:extracellular region"/>
    <property type="evidence" value="ECO:0007669"/>
    <property type="project" value="InterPro"/>
</dbReference>
<keyword evidence="6" id="KW-1185">Reference proteome</keyword>
<dbReference type="GO" id="GO:0008061">
    <property type="term" value="F:chitin binding"/>
    <property type="evidence" value="ECO:0007669"/>
    <property type="project" value="InterPro"/>
</dbReference>
<organism evidence="5 6">
    <name type="scientific">Araneus ventricosus</name>
    <name type="common">Orbweaver spider</name>
    <name type="synonym">Epeira ventricosa</name>
    <dbReference type="NCBI Taxonomy" id="182803"/>
    <lineage>
        <taxon>Eukaryota</taxon>
        <taxon>Metazoa</taxon>
        <taxon>Ecdysozoa</taxon>
        <taxon>Arthropoda</taxon>
        <taxon>Chelicerata</taxon>
        <taxon>Arachnida</taxon>
        <taxon>Araneae</taxon>
        <taxon>Araneomorphae</taxon>
        <taxon>Entelegynae</taxon>
        <taxon>Araneoidea</taxon>
        <taxon>Araneidae</taxon>
        <taxon>Araneus</taxon>
    </lineage>
</organism>
<evidence type="ECO:0000313" key="5">
    <source>
        <dbReference type="EMBL" id="GBM07420.1"/>
    </source>
</evidence>
<dbReference type="Pfam" id="PF01607">
    <property type="entry name" value="CBM_14"/>
    <property type="match status" value="1"/>
</dbReference>
<dbReference type="AlphaFoldDB" id="A0A4Y2CSN4"/>
<dbReference type="EMBL" id="BGPR01164323">
    <property type="protein sequence ID" value="GBM07420.1"/>
    <property type="molecule type" value="Genomic_DNA"/>
</dbReference>
<protein>
    <recommendedName>
        <fullName evidence="2">Chitin-binding type-2 domain-containing protein</fullName>
    </recommendedName>
</protein>
<accession>A0A4Y2CSN4</accession>
<dbReference type="Proteomes" id="UP000499080">
    <property type="component" value="Unassembled WGS sequence"/>
</dbReference>
<feature type="transmembrane region" description="Helical" evidence="1">
    <location>
        <begin position="87"/>
        <end position="104"/>
    </location>
</feature>
<name>A0A4Y2CSN4_ARAVE</name>
<keyword evidence="1" id="KW-0812">Transmembrane</keyword>
<proteinExistence type="predicted"/>
<evidence type="ECO:0000313" key="6">
    <source>
        <dbReference type="Proteomes" id="UP000499080"/>
    </source>
</evidence>
<gene>
    <name evidence="4" type="ORF">AVEN_137636_1</name>
    <name evidence="5" type="ORF">AVEN_185524_1</name>
    <name evidence="3" type="ORF">AVEN_20877_1</name>
</gene>
<sequence>MAEYILCPFSGSEEDDQPILVDPNPNYVCPDTAGNFRHEVCSMFYQCFMGQAGLYACPPGKLYDAQTYTCRKAEEVSCDDIDKGKSNYLLFIIFCITVRFIYLFA</sequence>
<keyword evidence="1" id="KW-0472">Membrane</keyword>
<dbReference type="InterPro" id="IPR002557">
    <property type="entry name" value="Chitin-bd_dom"/>
</dbReference>
<dbReference type="InterPro" id="IPR036508">
    <property type="entry name" value="Chitin-bd_dom_sf"/>
</dbReference>
<evidence type="ECO:0000313" key="3">
    <source>
        <dbReference type="EMBL" id="GBM07308.1"/>
    </source>
</evidence>
<dbReference type="Gene3D" id="2.170.140.10">
    <property type="entry name" value="Chitin binding domain"/>
    <property type="match status" value="1"/>
</dbReference>
<dbReference type="PROSITE" id="PS50940">
    <property type="entry name" value="CHIT_BIND_II"/>
    <property type="match status" value="1"/>
</dbReference>
<feature type="domain" description="Chitin-binding type-2" evidence="2">
    <location>
        <begin position="26"/>
        <end position="80"/>
    </location>
</feature>
<evidence type="ECO:0000256" key="1">
    <source>
        <dbReference type="SAM" id="Phobius"/>
    </source>
</evidence>
<keyword evidence="1" id="KW-1133">Transmembrane helix</keyword>
<reference evidence="5 6" key="1">
    <citation type="journal article" date="2019" name="Sci. Rep.">
        <title>Orb-weaving spider Araneus ventricosus genome elucidates the spidroin gene catalogue.</title>
        <authorList>
            <person name="Kono N."/>
            <person name="Nakamura H."/>
            <person name="Ohtoshi R."/>
            <person name="Moran D.A.P."/>
            <person name="Shinohara A."/>
            <person name="Yoshida Y."/>
            <person name="Fujiwara M."/>
            <person name="Mori M."/>
            <person name="Tomita M."/>
            <person name="Arakawa K."/>
        </authorList>
    </citation>
    <scope>NUCLEOTIDE SEQUENCE [LARGE SCALE GENOMIC DNA]</scope>
</reference>
<dbReference type="SUPFAM" id="SSF57625">
    <property type="entry name" value="Invertebrate chitin-binding proteins"/>
    <property type="match status" value="1"/>
</dbReference>
<evidence type="ECO:0000313" key="4">
    <source>
        <dbReference type="EMBL" id="GBM07379.1"/>
    </source>
</evidence>